<dbReference type="Proteomes" id="UP000041254">
    <property type="component" value="Unassembled WGS sequence"/>
</dbReference>
<evidence type="ECO:0000256" key="1">
    <source>
        <dbReference type="SAM" id="SignalP"/>
    </source>
</evidence>
<proteinExistence type="predicted"/>
<keyword evidence="3" id="KW-1185">Reference proteome</keyword>
<dbReference type="EMBL" id="CDMY01000316">
    <property type="protein sequence ID" value="CEM02016.1"/>
    <property type="molecule type" value="Genomic_DNA"/>
</dbReference>
<reference evidence="2 3" key="1">
    <citation type="submission" date="2014-11" db="EMBL/GenBank/DDBJ databases">
        <authorList>
            <person name="Zhu J."/>
            <person name="Qi W."/>
            <person name="Song R."/>
        </authorList>
    </citation>
    <scope>NUCLEOTIDE SEQUENCE [LARGE SCALE GENOMIC DNA]</scope>
</reference>
<feature type="chain" id="PRO_5005187610" evidence="1">
    <location>
        <begin position="42"/>
        <end position="234"/>
    </location>
</feature>
<dbReference type="AlphaFoldDB" id="A0A0G4ETR6"/>
<organism evidence="2 3">
    <name type="scientific">Vitrella brassicaformis (strain CCMP3155)</name>
    <dbReference type="NCBI Taxonomy" id="1169540"/>
    <lineage>
        <taxon>Eukaryota</taxon>
        <taxon>Sar</taxon>
        <taxon>Alveolata</taxon>
        <taxon>Colpodellida</taxon>
        <taxon>Vitrellaceae</taxon>
        <taxon>Vitrella</taxon>
    </lineage>
</organism>
<evidence type="ECO:0000313" key="3">
    <source>
        <dbReference type="Proteomes" id="UP000041254"/>
    </source>
</evidence>
<evidence type="ECO:0000313" key="2">
    <source>
        <dbReference type="EMBL" id="CEM02016.1"/>
    </source>
</evidence>
<gene>
    <name evidence="2" type="ORF">Vbra_13403</name>
</gene>
<name>A0A0G4ETR6_VITBC</name>
<accession>A0A0G4ETR6</accession>
<dbReference type="InParanoid" id="A0A0G4ETR6"/>
<keyword evidence="1" id="KW-0732">Signal</keyword>
<dbReference type="VEuPathDB" id="CryptoDB:Vbra_13403"/>
<protein>
    <submittedName>
        <fullName evidence="2">Uncharacterized protein</fullName>
    </submittedName>
</protein>
<sequence length="234" mass="25692">MGGGRAKFSDISSISKRMAAHKTFLLVALTILLELLVAAKCAREQSGTSAELSSVSLMQLHEQLDSYQEAIDAFNGTTAAADNLALLAHSVLHHTQQIFEHKCSIKKEQGSAWRVASPFNPDEKPYMYACAPIDRVCILEKTLTPTDAEKGYGVWKGHCYSEGDAFGSKGRCGKSNETRKQAAYTNKKNEPAIQDFCFAKTGVDEHGLAFGSDYADKLVPPSDYIKNLKKFNVY</sequence>
<feature type="signal peptide" evidence="1">
    <location>
        <begin position="1"/>
        <end position="41"/>
    </location>
</feature>